<reference evidence="2 3" key="1">
    <citation type="submission" date="2020-04" db="EMBL/GenBank/DDBJ databases">
        <title>Usitatibacter rugosus gen. nov., sp. nov. and Usitatibacter palustris sp. nov., novel members of Usitatibacteraceae fam. nov. within the order Nitrosomonadales isolated from soil.</title>
        <authorList>
            <person name="Huber K.J."/>
            <person name="Neumann-Schaal M."/>
            <person name="Geppert A."/>
            <person name="Luckner M."/>
            <person name="Wanner G."/>
            <person name="Overmann J."/>
        </authorList>
    </citation>
    <scope>NUCLEOTIDE SEQUENCE [LARGE SCALE GENOMIC DNA]</scope>
    <source>
        <strain evidence="2 3">0125_3</strain>
    </source>
</reference>
<keyword evidence="3" id="KW-1185">Reference proteome</keyword>
<dbReference type="RefSeq" id="WP_171095751.1">
    <property type="nucleotide sequence ID" value="NZ_CP053069.1"/>
</dbReference>
<evidence type="ECO:0008006" key="4">
    <source>
        <dbReference type="Google" id="ProtNLM"/>
    </source>
</evidence>
<proteinExistence type="predicted"/>
<evidence type="ECO:0000313" key="2">
    <source>
        <dbReference type="EMBL" id="QJR13027.1"/>
    </source>
</evidence>
<dbReference type="Proteomes" id="UP000501534">
    <property type="component" value="Chromosome"/>
</dbReference>
<name>A0A6M4H529_9PROT</name>
<keyword evidence="1" id="KW-0472">Membrane</keyword>
<dbReference type="AlphaFoldDB" id="A0A6M4H529"/>
<evidence type="ECO:0000256" key="1">
    <source>
        <dbReference type="SAM" id="Phobius"/>
    </source>
</evidence>
<dbReference type="KEGG" id="uru:DSM104443_04121"/>
<evidence type="ECO:0000313" key="3">
    <source>
        <dbReference type="Proteomes" id="UP000501534"/>
    </source>
</evidence>
<dbReference type="EMBL" id="CP053069">
    <property type="protein sequence ID" value="QJR13027.1"/>
    <property type="molecule type" value="Genomic_DNA"/>
</dbReference>
<organism evidence="2 3">
    <name type="scientific">Usitatibacter rugosus</name>
    <dbReference type="NCBI Taxonomy" id="2732067"/>
    <lineage>
        <taxon>Bacteria</taxon>
        <taxon>Pseudomonadati</taxon>
        <taxon>Pseudomonadota</taxon>
        <taxon>Betaproteobacteria</taxon>
        <taxon>Nitrosomonadales</taxon>
        <taxon>Usitatibacteraceae</taxon>
        <taxon>Usitatibacter</taxon>
    </lineage>
</organism>
<keyword evidence="1" id="KW-1133">Transmembrane helix</keyword>
<feature type="transmembrane region" description="Helical" evidence="1">
    <location>
        <begin position="68"/>
        <end position="92"/>
    </location>
</feature>
<keyword evidence="1" id="KW-0812">Transmembrane</keyword>
<gene>
    <name evidence="2" type="ORF">DSM104443_04121</name>
</gene>
<sequence length="101" mass="11253">MYACPWCERRGFSFWQKQSLVPSRTVDCSDCRRKVSVPWTRSHLAALPIFILGLAGLWFVGDAFNSKLFALLGALGGGAIGMLIAIPLYHYLVPLVKPEKK</sequence>
<protein>
    <recommendedName>
        <fullName evidence="4">CXXC-20-CXXC protein</fullName>
    </recommendedName>
</protein>
<feature type="transmembrane region" description="Helical" evidence="1">
    <location>
        <begin position="43"/>
        <end position="61"/>
    </location>
</feature>
<accession>A0A6M4H529</accession>